<evidence type="ECO:0000313" key="2">
    <source>
        <dbReference type="Proteomes" id="UP001156484"/>
    </source>
</evidence>
<protein>
    <submittedName>
        <fullName evidence="1">RDD family protein</fullName>
    </submittedName>
</protein>
<dbReference type="EMBL" id="CP107551">
    <property type="protein sequence ID" value="UYP19244.1"/>
    <property type="molecule type" value="Genomic_DNA"/>
</dbReference>
<name>A0ACD4DGN7_9NOCA</name>
<accession>A0ACD4DGN7</accession>
<gene>
    <name evidence="1" type="ORF">OED52_01285</name>
</gene>
<organism evidence="1 2">
    <name type="scientific">Rhodococcus sacchari</name>
    <dbReference type="NCBI Taxonomy" id="2962047"/>
    <lineage>
        <taxon>Bacteria</taxon>
        <taxon>Bacillati</taxon>
        <taxon>Actinomycetota</taxon>
        <taxon>Actinomycetes</taxon>
        <taxon>Mycobacteriales</taxon>
        <taxon>Nocardiaceae</taxon>
        <taxon>Rhodococcus</taxon>
    </lineage>
</organism>
<evidence type="ECO:0000313" key="1">
    <source>
        <dbReference type="EMBL" id="UYP19244.1"/>
    </source>
</evidence>
<sequence>MTTDGYPPPPQNPHLPDGPGYGAPQGGPYGFPGQGFGDRGFGDQGFGGRTPAGLLPRLGARMLDSLVVGLPMGLLTFVVALSTHSFVYDLLMSALTGAVAFGYWTYFESTRGTTPGKKLLGLSVVAPDGGRPTFEQAAKRNAFEALQILTGVPLLGWVADLIYLIVCIGIAVTIGQNPSRQGFHDVFAGGTRVVRS</sequence>
<keyword evidence="2" id="KW-1185">Reference proteome</keyword>
<reference evidence="1" key="1">
    <citation type="submission" date="2022-10" db="EMBL/GenBank/DDBJ databases">
        <title>Rhodococcus ferula Z13 complete genome.</title>
        <authorList>
            <person name="Long X."/>
            <person name="Zang M."/>
        </authorList>
    </citation>
    <scope>NUCLEOTIDE SEQUENCE</scope>
    <source>
        <strain evidence="1">Z13</strain>
    </source>
</reference>
<proteinExistence type="predicted"/>
<dbReference type="Proteomes" id="UP001156484">
    <property type="component" value="Chromosome"/>
</dbReference>